<accession>A0ABR6ECI7</accession>
<proteinExistence type="predicted"/>
<dbReference type="Proteomes" id="UP000766698">
    <property type="component" value="Unassembled WGS sequence"/>
</dbReference>
<feature type="compositionally biased region" description="Basic and acidic residues" evidence="5">
    <location>
        <begin position="424"/>
        <end position="442"/>
    </location>
</feature>
<keyword evidence="1" id="KW-0436">Ligase</keyword>
<sequence>MSPAHPAQPAVIVDPFSSGAQYAPEFAAFGVPSLAVSSLPEVPPAYADSWDPTRYQRLLAHDGELERLVAELRPLSPLCVIAGAESGVELADRLTERLLPDQANSPALSAARRDKGAMAEALHAAGVPAIRQICTDDPEAVRAWIDREGLHGTDLVVKPPKSGSTDGVTRVPAGADWRAPFDQQLGRVNLWQNLNDRMMVQEYAHGTEFVVDTFSHRGRHTVADVCRYGKVDNGAQMAVYESLTWVAPEDPAVPVLTRYAEAVLDAVGLRNGAAHIEIMLTAEGPRLIEINSRPHGGGHPAFNLTATGDSQVHRAVRWFARGEAAPESYRLRRHMTVVFLIARRAGIVSNTAALKGITDLPSYHHSAVRIQDGDRLETTRDLLATLTLGFVVLAHPDAAQVAHDTAAVRAMEAALVVTPEPEPEPDHGHEPGSESEPGHEPRPGPVAVDAGGHR</sequence>
<evidence type="ECO:0000259" key="6">
    <source>
        <dbReference type="PROSITE" id="PS50975"/>
    </source>
</evidence>
<dbReference type="PROSITE" id="PS50975">
    <property type="entry name" value="ATP_GRASP"/>
    <property type="match status" value="1"/>
</dbReference>
<organism evidence="7 8">
    <name type="scientific">Streptomyces durbertensis</name>
    <dbReference type="NCBI Taxonomy" id="2448886"/>
    <lineage>
        <taxon>Bacteria</taxon>
        <taxon>Bacillati</taxon>
        <taxon>Actinomycetota</taxon>
        <taxon>Actinomycetes</taxon>
        <taxon>Kitasatosporales</taxon>
        <taxon>Streptomycetaceae</taxon>
        <taxon>Streptomyces</taxon>
    </lineage>
</organism>
<dbReference type="PANTHER" id="PTHR43585">
    <property type="entry name" value="FUMIPYRROLE BIOSYNTHESIS PROTEIN C"/>
    <property type="match status" value="1"/>
</dbReference>
<evidence type="ECO:0000256" key="2">
    <source>
        <dbReference type="ARBA" id="ARBA00022741"/>
    </source>
</evidence>
<gene>
    <name evidence="7" type="ORF">GL263_04835</name>
</gene>
<name>A0ABR6ECI7_9ACTN</name>
<dbReference type="NCBIfam" id="NF005543">
    <property type="entry name" value="PRK07206.1"/>
    <property type="match status" value="1"/>
</dbReference>
<dbReference type="RefSeq" id="WP_182854306.1">
    <property type="nucleotide sequence ID" value="NZ_WMLF01000041.1"/>
</dbReference>
<evidence type="ECO:0000256" key="5">
    <source>
        <dbReference type="SAM" id="MobiDB-lite"/>
    </source>
</evidence>
<dbReference type="InterPro" id="IPR052032">
    <property type="entry name" value="ATP-dep_AA_Ligase"/>
</dbReference>
<evidence type="ECO:0000313" key="7">
    <source>
        <dbReference type="EMBL" id="MBB1242893.1"/>
    </source>
</evidence>
<evidence type="ECO:0000256" key="3">
    <source>
        <dbReference type="ARBA" id="ARBA00022840"/>
    </source>
</evidence>
<reference evidence="8" key="1">
    <citation type="journal article" date="2020" name="Syst. Appl. Microbiol.">
        <title>Streptomyces alkaliterrae sp. nov., isolated from an alkaline soil, and emended descriptions of Streptomyces alkaliphilus, Streptomyces calidiresistens and Streptomyces durbertensis.</title>
        <authorList>
            <person name="Swiecimska M."/>
            <person name="Golinska P."/>
            <person name="Nouioui I."/>
            <person name="Wypij M."/>
            <person name="Rai M."/>
            <person name="Sangal V."/>
            <person name="Goodfellow M."/>
        </authorList>
    </citation>
    <scope>NUCLEOTIDE SEQUENCE [LARGE SCALE GENOMIC DNA]</scope>
    <source>
        <strain evidence="8">DSM 104538</strain>
    </source>
</reference>
<comment type="caution">
    <text evidence="7">The sequence shown here is derived from an EMBL/GenBank/DDBJ whole genome shotgun (WGS) entry which is preliminary data.</text>
</comment>
<keyword evidence="2 4" id="KW-0547">Nucleotide-binding</keyword>
<dbReference type="InterPro" id="IPR011761">
    <property type="entry name" value="ATP-grasp"/>
</dbReference>
<dbReference type="EMBL" id="WMLF01000041">
    <property type="protein sequence ID" value="MBB1242893.1"/>
    <property type="molecule type" value="Genomic_DNA"/>
</dbReference>
<dbReference type="Pfam" id="PF13535">
    <property type="entry name" value="ATP-grasp_4"/>
    <property type="match status" value="1"/>
</dbReference>
<keyword evidence="3 4" id="KW-0067">ATP-binding</keyword>
<evidence type="ECO:0000256" key="1">
    <source>
        <dbReference type="ARBA" id="ARBA00022598"/>
    </source>
</evidence>
<feature type="domain" description="ATP-grasp" evidence="6">
    <location>
        <begin position="119"/>
        <end position="320"/>
    </location>
</feature>
<dbReference type="Gene3D" id="3.30.470.20">
    <property type="entry name" value="ATP-grasp fold, B domain"/>
    <property type="match status" value="1"/>
</dbReference>
<keyword evidence="8" id="KW-1185">Reference proteome</keyword>
<dbReference type="SUPFAM" id="SSF56059">
    <property type="entry name" value="Glutathione synthetase ATP-binding domain-like"/>
    <property type="match status" value="1"/>
</dbReference>
<feature type="region of interest" description="Disordered" evidence="5">
    <location>
        <begin position="417"/>
        <end position="454"/>
    </location>
</feature>
<evidence type="ECO:0000256" key="4">
    <source>
        <dbReference type="PROSITE-ProRule" id="PRU00409"/>
    </source>
</evidence>
<evidence type="ECO:0000313" key="8">
    <source>
        <dbReference type="Proteomes" id="UP000766698"/>
    </source>
</evidence>
<dbReference type="PANTHER" id="PTHR43585:SF2">
    <property type="entry name" value="ATP-GRASP ENZYME FSQD"/>
    <property type="match status" value="1"/>
</dbReference>
<protein>
    <submittedName>
        <fullName evidence="7">ATP-grasp domain-containing protein</fullName>
    </submittedName>
</protein>